<dbReference type="PANTHER" id="PTHR34676:SF8">
    <property type="entry name" value="TRANSMEMBRANE PROTEIN"/>
    <property type="match status" value="1"/>
</dbReference>
<dbReference type="OrthoDB" id="785014at2759"/>
<reference evidence="1" key="1">
    <citation type="submission" date="2017-07" db="EMBL/GenBank/DDBJ databases">
        <title>Taro Niue Genome Assembly and Annotation.</title>
        <authorList>
            <person name="Atibalentja N."/>
            <person name="Keating K."/>
            <person name="Fields C.J."/>
        </authorList>
    </citation>
    <scope>NUCLEOTIDE SEQUENCE</scope>
    <source>
        <strain evidence="1">Niue_2</strain>
        <tissue evidence="1">Leaf</tissue>
    </source>
</reference>
<gene>
    <name evidence="1" type="ORF">Taro_036944</name>
</gene>
<evidence type="ECO:0000313" key="2">
    <source>
        <dbReference type="Proteomes" id="UP000652761"/>
    </source>
</evidence>
<keyword evidence="2" id="KW-1185">Reference proteome</keyword>
<proteinExistence type="predicted"/>
<evidence type="ECO:0000313" key="1">
    <source>
        <dbReference type="EMBL" id="MQM04151.1"/>
    </source>
</evidence>
<accession>A0A843WET9</accession>
<dbReference type="Proteomes" id="UP000652761">
    <property type="component" value="Unassembled WGS sequence"/>
</dbReference>
<dbReference type="Pfam" id="PF14223">
    <property type="entry name" value="Retrotran_gag_2"/>
    <property type="match status" value="1"/>
</dbReference>
<dbReference type="PANTHER" id="PTHR34676">
    <property type="entry name" value="DUF4219 DOMAIN-CONTAINING PROTEIN-RELATED"/>
    <property type="match status" value="1"/>
</dbReference>
<evidence type="ECO:0008006" key="3">
    <source>
        <dbReference type="Google" id="ProtNLM"/>
    </source>
</evidence>
<sequence>MSPNYKDKNYLCCALSKKEFNRLSSSKIAKEMWDKLKVTYEGIDKAKQTKIDILVSQYEQFKMLPNENITQMYNRFTNIIVGLSSLDSKDKSKDSDDDAMLFRKLQRIISKKKKYGSK</sequence>
<organism evidence="1 2">
    <name type="scientific">Colocasia esculenta</name>
    <name type="common">Wild taro</name>
    <name type="synonym">Arum esculentum</name>
    <dbReference type="NCBI Taxonomy" id="4460"/>
    <lineage>
        <taxon>Eukaryota</taxon>
        <taxon>Viridiplantae</taxon>
        <taxon>Streptophyta</taxon>
        <taxon>Embryophyta</taxon>
        <taxon>Tracheophyta</taxon>
        <taxon>Spermatophyta</taxon>
        <taxon>Magnoliopsida</taxon>
        <taxon>Liliopsida</taxon>
        <taxon>Araceae</taxon>
        <taxon>Aroideae</taxon>
        <taxon>Colocasieae</taxon>
        <taxon>Colocasia</taxon>
    </lineage>
</organism>
<protein>
    <recommendedName>
        <fullName evidence="3">UBN2 domain-containing protein</fullName>
    </recommendedName>
</protein>
<comment type="caution">
    <text evidence="1">The sequence shown here is derived from an EMBL/GenBank/DDBJ whole genome shotgun (WGS) entry which is preliminary data.</text>
</comment>
<name>A0A843WET9_COLES</name>
<dbReference type="EMBL" id="NMUH01003163">
    <property type="protein sequence ID" value="MQM04151.1"/>
    <property type="molecule type" value="Genomic_DNA"/>
</dbReference>
<dbReference type="AlphaFoldDB" id="A0A843WET9"/>